<dbReference type="Proteomes" id="UP000016933">
    <property type="component" value="Unassembled WGS sequence"/>
</dbReference>
<sequence length="121" mass="13218">MPRFESYRVEYVFSAPATWEDAALIKTMELLIKDAGLGKATEEKASAYLSEAETAAVYATQRLEKDEVFLVCDAGGGTQDLNVLKVVSTAQARLELAPLCWNEGNAIGSTIINYKAKKILL</sequence>
<dbReference type="PANTHER" id="PTHR42749:SF1">
    <property type="entry name" value="CELL SHAPE-DETERMINING PROTEIN MREB"/>
    <property type="match status" value="1"/>
</dbReference>
<evidence type="ECO:0000313" key="2">
    <source>
        <dbReference type="Proteomes" id="UP000016933"/>
    </source>
</evidence>
<name>N1PZZ0_DOTSN</name>
<dbReference type="PANTHER" id="PTHR42749">
    <property type="entry name" value="CELL SHAPE-DETERMINING PROTEIN MREB"/>
    <property type="match status" value="1"/>
</dbReference>
<proteinExistence type="predicted"/>
<reference evidence="1 2" key="2">
    <citation type="journal article" date="2012" name="PLoS Pathog.">
        <title>Diverse lifestyles and strategies of plant pathogenesis encoded in the genomes of eighteen Dothideomycetes fungi.</title>
        <authorList>
            <person name="Ohm R.A."/>
            <person name="Feau N."/>
            <person name="Henrissat B."/>
            <person name="Schoch C.L."/>
            <person name="Horwitz B.A."/>
            <person name="Barry K.W."/>
            <person name="Condon B.J."/>
            <person name="Copeland A.C."/>
            <person name="Dhillon B."/>
            <person name="Glaser F."/>
            <person name="Hesse C.N."/>
            <person name="Kosti I."/>
            <person name="LaButti K."/>
            <person name="Lindquist E.A."/>
            <person name="Lucas S."/>
            <person name="Salamov A.A."/>
            <person name="Bradshaw R.E."/>
            <person name="Ciuffetti L."/>
            <person name="Hamelin R.C."/>
            <person name="Kema G.H.J."/>
            <person name="Lawrence C."/>
            <person name="Scott J.A."/>
            <person name="Spatafora J.W."/>
            <person name="Turgeon B.G."/>
            <person name="de Wit P.J.G.M."/>
            <person name="Zhong S."/>
            <person name="Goodwin S.B."/>
            <person name="Grigoriev I.V."/>
        </authorList>
    </citation>
    <scope>NUCLEOTIDE SEQUENCE [LARGE SCALE GENOMIC DNA]</scope>
    <source>
        <strain evidence="2">NZE10 / CBS 128990</strain>
    </source>
</reference>
<dbReference type="AlphaFoldDB" id="N1PZZ0"/>
<evidence type="ECO:0000313" key="1">
    <source>
        <dbReference type="EMBL" id="EME47965.1"/>
    </source>
</evidence>
<gene>
    <name evidence="1" type="ORF">DOTSEDRAFT_42261</name>
</gene>
<dbReference type="EMBL" id="KB446536">
    <property type="protein sequence ID" value="EME47965.1"/>
    <property type="molecule type" value="Genomic_DNA"/>
</dbReference>
<organism evidence="1 2">
    <name type="scientific">Dothistroma septosporum (strain NZE10 / CBS 128990)</name>
    <name type="common">Red band needle blight fungus</name>
    <name type="synonym">Mycosphaerella pini</name>
    <dbReference type="NCBI Taxonomy" id="675120"/>
    <lineage>
        <taxon>Eukaryota</taxon>
        <taxon>Fungi</taxon>
        <taxon>Dikarya</taxon>
        <taxon>Ascomycota</taxon>
        <taxon>Pezizomycotina</taxon>
        <taxon>Dothideomycetes</taxon>
        <taxon>Dothideomycetidae</taxon>
        <taxon>Mycosphaerellales</taxon>
        <taxon>Mycosphaerellaceae</taxon>
        <taxon>Dothistroma</taxon>
    </lineage>
</organism>
<protein>
    <submittedName>
        <fullName evidence="1">Uncharacterized protein</fullName>
    </submittedName>
</protein>
<dbReference type="OMA" id="ELAPLCW"/>
<dbReference type="HOGENOM" id="CLU_2038011_0_0_1"/>
<reference evidence="2" key="1">
    <citation type="journal article" date="2012" name="PLoS Genet.">
        <title>The genomes of the fungal plant pathogens Cladosporium fulvum and Dothistroma septosporum reveal adaptation to different hosts and lifestyles but also signatures of common ancestry.</title>
        <authorList>
            <person name="de Wit P.J.G.M."/>
            <person name="van der Burgt A."/>
            <person name="Oekmen B."/>
            <person name="Stergiopoulos I."/>
            <person name="Abd-Elsalam K.A."/>
            <person name="Aerts A.L."/>
            <person name="Bahkali A.H."/>
            <person name="Beenen H.G."/>
            <person name="Chettri P."/>
            <person name="Cox M.P."/>
            <person name="Datema E."/>
            <person name="de Vries R.P."/>
            <person name="Dhillon B."/>
            <person name="Ganley A.R."/>
            <person name="Griffiths S.A."/>
            <person name="Guo Y."/>
            <person name="Hamelin R.C."/>
            <person name="Henrissat B."/>
            <person name="Kabir M.S."/>
            <person name="Jashni M.K."/>
            <person name="Kema G."/>
            <person name="Klaubauf S."/>
            <person name="Lapidus A."/>
            <person name="Levasseur A."/>
            <person name="Lindquist E."/>
            <person name="Mehrabi R."/>
            <person name="Ohm R.A."/>
            <person name="Owen T.J."/>
            <person name="Salamov A."/>
            <person name="Schwelm A."/>
            <person name="Schijlen E."/>
            <person name="Sun H."/>
            <person name="van den Burg H.A."/>
            <person name="van Ham R.C.H.J."/>
            <person name="Zhang S."/>
            <person name="Goodwin S.B."/>
            <person name="Grigoriev I.V."/>
            <person name="Collemare J."/>
            <person name="Bradshaw R.E."/>
        </authorList>
    </citation>
    <scope>NUCLEOTIDE SEQUENCE [LARGE SCALE GENOMIC DNA]</scope>
    <source>
        <strain evidence="2">NZE10 / CBS 128990</strain>
    </source>
</reference>
<dbReference type="Gene3D" id="3.30.420.40">
    <property type="match status" value="2"/>
</dbReference>
<keyword evidence="2" id="KW-1185">Reference proteome</keyword>
<dbReference type="OrthoDB" id="2394218at2759"/>
<accession>N1PZZ0</accession>
<dbReference type="STRING" id="675120.N1PZZ0"/>
<dbReference type="eggNOG" id="ENOG502SM4S">
    <property type="taxonomic scope" value="Eukaryota"/>
</dbReference>